<keyword evidence="3" id="KW-0539">Nucleus</keyword>
<gene>
    <name evidence="6" type="ORF">MICPUCDRAFT_486</name>
</gene>
<dbReference type="SMART" id="SM00913">
    <property type="entry name" value="IBN_N"/>
    <property type="match status" value="1"/>
</dbReference>
<dbReference type="OMA" id="FINCIVT"/>
<feature type="non-terminal residue" evidence="6">
    <location>
        <position position="879"/>
    </location>
</feature>
<feature type="domain" description="Importin N-terminal" evidence="5">
    <location>
        <begin position="15"/>
        <end position="91"/>
    </location>
</feature>
<dbReference type="GO" id="GO:0006606">
    <property type="term" value="P:protein import into nucleus"/>
    <property type="evidence" value="ECO:0007669"/>
    <property type="project" value="TreeGrafter"/>
</dbReference>
<sequence length="879" mass="91975">LVASMSSDASARQTAEAQLTQGGTQPGFGVGLARVSLNQALPYGTRQLAAVVLKKYVKEHWQEGEGRHVPPQTSDEEKAAMREILPAGLGDPIAKIRTAVGMAIASIAAWDWPHAWPALTPTLLNAVKARQSEDAVLGALRCLQMICVDMEEAQIPQVVFSLALKRRALAVLHSCLTTLGMMSAAKQRAVRDLMIPLLPPWLDFFSRALATAPAADAPEQCSFVLEALRCLAPTVMYFAKPAGDAILPPLRAAATLFHALAGAYEANHVDAESDAERDRRVCFFSHRDGEDASVAHVVLQLLELVMTLVEHPRLSATLESGLAEMIYRAIGYMRMTASQEESWGDDPNQYVADEDDDMSSARATCGMLLDELVDRFGDDAQRALSVAVERRLSEAELARANGEANWWKTREATLLAVGVVSDALIEGEAAARSENVAPSFAASVFLANVLERDLSSGATAAGAVTDGGESFLRGRALWVAARLAPGAPPAAAGAALAAALASLRPTASAPLRVGACRALAQYVPLAPKDVLRPFLAPAYQGLGSLLESAAGSTAGAGSGDALEDGYAEDALHLVLEAMLVVVKADADAATQWSSALAPATLRVWAEKVADPLLAADARDVLEALAAVPAEAHAAHAACFRHVVAIALTSDDVGALQSAAECLRAFLRAGGDDALLWGVDGQGGGGDVLRQYLDAAARLLSPSLEDGAAVFAAPLLGQMLRRLPTRMAPVLPEIVSATATRIRAARQPNLIAALLSEGADGIPPPTTALELVTRLWIAHQSDVQGAFDIKLTTSALAVLLASGNPTLGSVGVKGEPVAPEGGGGGQNGGAAIRTRARAKAAGPEKFSLAPLPVKMLDALADFVLEAQEAASAREDDEWED</sequence>
<dbReference type="GO" id="GO:0005635">
    <property type="term" value="C:nuclear envelope"/>
    <property type="evidence" value="ECO:0007669"/>
    <property type="project" value="TreeGrafter"/>
</dbReference>
<protein>
    <submittedName>
        <fullName evidence="6">Predicted protein</fullName>
    </submittedName>
</protein>
<dbReference type="Pfam" id="PF03810">
    <property type="entry name" value="IBN_N"/>
    <property type="match status" value="1"/>
</dbReference>
<dbReference type="eggNOG" id="KOG2274">
    <property type="taxonomic scope" value="Eukaryota"/>
</dbReference>
<evidence type="ECO:0000313" key="7">
    <source>
        <dbReference type="Proteomes" id="UP000001876"/>
    </source>
</evidence>
<dbReference type="Proteomes" id="UP000001876">
    <property type="component" value="Unassembled WGS sequence"/>
</dbReference>
<organism evidence="7">
    <name type="scientific">Micromonas pusilla (strain CCMP1545)</name>
    <name type="common">Picoplanktonic green alga</name>
    <dbReference type="NCBI Taxonomy" id="564608"/>
    <lineage>
        <taxon>Eukaryota</taxon>
        <taxon>Viridiplantae</taxon>
        <taxon>Chlorophyta</taxon>
        <taxon>Mamiellophyceae</taxon>
        <taxon>Mamiellales</taxon>
        <taxon>Mamiellaceae</taxon>
        <taxon>Micromonas</taxon>
    </lineage>
</organism>
<evidence type="ECO:0000256" key="1">
    <source>
        <dbReference type="ARBA" id="ARBA00004123"/>
    </source>
</evidence>
<accession>C1MSX8</accession>
<dbReference type="PANTHER" id="PTHR10997">
    <property type="entry name" value="IMPORTIN-7, 8, 11"/>
    <property type="match status" value="1"/>
</dbReference>
<proteinExistence type="predicted"/>
<keyword evidence="7" id="KW-1185">Reference proteome</keyword>
<dbReference type="KEGG" id="mpp:MICPUCDRAFT_486"/>
<feature type="region of interest" description="Disordered" evidence="4">
    <location>
        <begin position="814"/>
        <end position="835"/>
    </location>
</feature>
<dbReference type="PROSITE" id="PS50166">
    <property type="entry name" value="IMPORTIN_B_NT"/>
    <property type="match status" value="1"/>
</dbReference>
<dbReference type="STRING" id="564608.C1MSX8"/>
<reference evidence="6 7" key="1">
    <citation type="journal article" date="2009" name="Science">
        <title>Green evolution and dynamic adaptations revealed by genomes of the marine picoeukaryotes Micromonas.</title>
        <authorList>
            <person name="Worden A.Z."/>
            <person name="Lee J.H."/>
            <person name="Mock T."/>
            <person name="Rouze P."/>
            <person name="Simmons M.P."/>
            <person name="Aerts A.L."/>
            <person name="Allen A.E."/>
            <person name="Cuvelier M.L."/>
            <person name="Derelle E."/>
            <person name="Everett M.V."/>
            <person name="Foulon E."/>
            <person name="Grimwood J."/>
            <person name="Gundlach H."/>
            <person name="Henrissat B."/>
            <person name="Napoli C."/>
            <person name="McDonald S.M."/>
            <person name="Parker M.S."/>
            <person name="Rombauts S."/>
            <person name="Salamov A."/>
            <person name="Von Dassow P."/>
            <person name="Badger J.H."/>
            <person name="Coutinho P.M."/>
            <person name="Demir E."/>
            <person name="Dubchak I."/>
            <person name="Gentemann C."/>
            <person name="Eikrem W."/>
            <person name="Gready J.E."/>
            <person name="John U."/>
            <person name="Lanier W."/>
            <person name="Lindquist E.A."/>
            <person name="Lucas S."/>
            <person name="Mayer K.F."/>
            <person name="Moreau H."/>
            <person name="Not F."/>
            <person name="Otillar R."/>
            <person name="Panaud O."/>
            <person name="Pangilinan J."/>
            <person name="Paulsen I."/>
            <person name="Piegu B."/>
            <person name="Poliakov A."/>
            <person name="Robbens S."/>
            <person name="Schmutz J."/>
            <person name="Toulza E."/>
            <person name="Wyss T."/>
            <person name="Zelensky A."/>
            <person name="Zhou K."/>
            <person name="Armbrust E.V."/>
            <person name="Bhattacharya D."/>
            <person name="Goodenough U.W."/>
            <person name="Van de Peer Y."/>
            <person name="Grigoriev I.V."/>
        </authorList>
    </citation>
    <scope>NUCLEOTIDE SEQUENCE [LARGE SCALE GENOMIC DNA]</scope>
    <source>
        <strain evidence="6 7">CCMP1545</strain>
    </source>
</reference>
<evidence type="ECO:0000256" key="2">
    <source>
        <dbReference type="ARBA" id="ARBA00022448"/>
    </source>
</evidence>
<comment type="subcellular location">
    <subcellularLocation>
        <location evidence="1">Nucleus</location>
    </subcellularLocation>
</comment>
<dbReference type="GeneID" id="9683804"/>
<feature type="non-terminal residue" evidence="6">
    <location>
        <position position="1"/>
    </location>
</feature>
<dbReference type="GO" id="GO:0031267">
    <property type="term" value="F:small GTPase binding"/>
    <property type="evidence" value="ECO:0007669"/>
    <property type="project" value="InterPro"/>
</dbReference>
<dbReference type="PANTHER" id="PTHR10997:SF9">
    <property type="entry name" value="IMPORTIN-9"/>
    <property type="match status" value="1"/>
</dbReference>
<evidence type="ECO:0000256" key="4">
    <source>
        <dbReference type="SAM" id="MobiDB-lite"/>
    </source>
</evidence>
<dbReference type="OrthoDB" id="431626at2759"/>
<dbReference type="SUPFAM" id="SSF48371">
    <property type="entry name" value="ARM repeat"/>
    <property type="match status" value="1"/>
</dbReference>
<keyword evidence="2" id="KW-0813">Transport</keyword>
<dbReference type="RefSeq" id="XP_003058759.1">
    <property type="nucleotide sequence ID" value="XM_003058713.1"/>
</dbReference>
<dbReference type="Gene3D" id="1.25.10.10">
    <property type="entry name" value="Leucine-rich Repeat Variant"/>
    <property type="match status" value="1"/>
</dbReference>
<evidence type="ECO:0000256" key="3">
    <source>
        <dbReference type="ARBA" id="ARBA00023242"/>
    </source>
</evidence>
<dbReference type="AlphaFoldDB" id="C1MSX8"/>
<dbReference type="InterPro" id="IPR011989">
    <property type="entry name" value="ARM-like"/>
</dbReference>
<evidence type="ECO:0000259" key="5">
    <source>
        <dbReference type="PROSITE" id="PS50166"/>
    </source>
</evidence>
<dbReference type="InterPro" id="IPR016024">
    <property type="entry name" value="ARM-type_fold"/>
</dbReference>
<feature type="region of interest" description="Disordered" evidence="4">
    <location>
        <begin position="1"/>
        <end position="23"/>
    </location>
</feature>
<evidence type="ECO:0000313" key="6">
    <source>
        <dbReference type="EMBL" id="EEH57214.1"/>
    </source>
</evidence>
<name>C1MSX8_MICPC</name>
<dbReference type="GO" id="GO:0005829">
    <property type="term" value="C:cytosol"/>
    <property type="evidence" value="ECO:0007669"/>
    <property type="project" value="TreeGrafter"/>
</dbReference>
<dbReference type="InterPro" id="IPR001494">
    <property type="entry name" value="Importin-beta_N"/>
</dbReference>
<dbReference type="EMBL" id="GG663739">
    <property type="protein sequence ID" value="EEH57214.1"/>
    <property type="molecule type" value="Genomic_DNA"/>
</dbReference>